<evidence type="ECO:0008006" key="4">
    <source>
        <dbReference type="Google" id="ProtNLM"/>
    </source>
</evidence>
<reference evidence="2" key="1">
    <citation type="submission" date="2017-02" db="EMBL/GenBank/DDBJ databases">
        <title>Draft Genome Sequence of the Salt Water Bacterium Oceanospirillum linum ATCC 11336.</title>
        <authorList>
            <person name="Trachtenberg A.M."/>
            <person name="Carney J.G."/>
            <person name="Linnane J.D."/>
            <person name="Rheaume B.A."/>
            <person name="Pitts N.L."/>
            <person name="Mykles D.L."/>
            <person name="Maclea K.S."/>
        </authorList>
    </citation>
    <scope>NUCLEOTIDE SEQUENCE [LARGE SCALE GENOMIC DNA]</scope>
    <source>
        <strain evidence="2">ATCC 11336</strain>
    </source>
</reference>
<dbReference type="AlphaFoldDB" id="A0A1T1H4E3"/>
<feature type="transmembrane region" description="Helical" evidence="1">
    <location>
        <begin position="113"/>
        <end position="132"/>
    </location>
</feature>
<gene>
    <name evidence="2" type="ORF">BTA35_0217050</name>
</gene>
<evidence type="ECO:0000256" key="1">
    <source>
        <dbReference type="SAM" id="Phobius"/>
    </source>
</evidence>
<protein>
    <recommendedName>
        <fullName evidence="4">EamA family transporter</fullName>
    </recommendedName>
</protein>
<name>A0A1T1H4E3_OCELI</name>
<keyword evidence="1" id="KW-1133">Transmembrane helix</keyword>
<keyword evidence="3" id="KW-1185">Reference proteome</keyword>
<proteinExistence type="predicted"/>
<evidence type="ECO:0000313" key="3">
    <source>
        <dbReference type="Proteomes" id="UP000190064"/>
    </source>
</evidence>
<feature type="transmembrane region" description="Helical" evidence="1">
    <location>
        <begin position="54"/>
        <end position="73"/>
    </location>
</feature>
<sequence>YYSAQYLDRHKPQEPVMFKMLTLTFFSLLALAANSVLCRLALGDGSIDPVSFTLIRLFSGILMLSLALLFLRRSHPKPLSVSRSLALRYGAAFMLFLYAIAFSIAYINLDTGIGALVLFGSVQLTMIINGVIKGQHLHKVE</sequence>
<keyword evidence="1" id="KW-0472">Membrane</keyword>
<evidence type="ECO:0000313" key="2">
    <source>
        <dbReference type="EMBL" id="OOV84713.1"/>
    </source>
</evidence>
<dbReference type="Proteomes" id="UP000190064">
    <property type="component" value="Unassembled WGS sequence"/>
</dbReference>
<dbReference type="EMBL" id="MTSD02000141">
    <property type="protein sequence ID" value="OOV84713.1"/>
    <property type="molecule type" value="Genomic_DNA"/>
</dbReference>
<accession>A0A1T1H4E3</accession>
<feature type="transmembrane region" description="Helical" evidence="1">
    <location>
        <begin position="85"/>
        <end position="107"/>
    </location>
</feature>
<feature type="non-terminal residue" evidence="2">
    <location>
        <position position="1"/>
    </location>
</feature>
<keyword evidence="1" id="KW-0812">Transmembrane</keyword>
<feature type="transmembrane region" description="Helical" evidence="1">
    <location>
        <begin position="21"/>
        <end position="42"/>
    </location>
</feature>
<organism evidence="2 3">
    <name type="scientific">Oceanospirillum linum</name>
    <dbReference type="NCBI Taxonomy" id="966"/>
    <lineage>
        <taxon>Bacteria</taxon>
        <taxon>Pseudomonadati</taxon>
        <taxon>Pseudomonadota</taxon>
        <taxon>Gammaproteobacteria</taxon>
        <taxon>Oceanospirillales</taxon>
        <taxon>Oceanospirillaceae</taxon>
        <taxon>Oceanospirillum</taxon>
    </lineage>
</organism>
<feature type="non-terminal residue" evidence="2">
    <location>
        <position position="141"/>
    </location>
</feature>
<comment type="caution">
    <text evidence="2">The sequence shown here is derived from an EMBL/GenBank/DDBJ whole genome shotgun (WGS) entry which is preliminary data.</text>
</comment>